<proteinExistence type="predicted"/>
<dbReference type="AlphaFoldDB" id="S6ADL9"/>
<dbReference type="eggNOG" id="COG1917">
    <property type="taxonomic scope" value="Bacteria"/>
</dbReference>
<name>S6ADL9_METRE</name>
<protein>
    <recommendedName>
        <fullName evidence="3">Sulfotransferase family protein</fullName>
    </recommendedName>
</protein>
<dbReference type="Proteomes" id="UP000015503">
    <property type="component" value="Chromosome"/>
</dbReference>
<dbReference type="KEGG" id="pre:PCA10_16750"/>
<accession>S6ADL9</accession>
<dbReference type="EMBL" id="AP013068">
    <property type="protein sequence ID" value="BAN47407.1"/>
    <property type="molecule type" value="Genomic_DNA"/>
</dbReference>
<dbReference type="Gene3D" id="3.40.50.300">
    <property type="entry name" value="P-loop containing nucleotide triphosphate hydrolases"/>
    <property type="match status" value="1"/>
</dbReference>
<keyword evidence="2" id="KW-1185">Reference proteome</keyword>
<evidence type="ECO:0000313" key="1">
    <source>
        <dbReference type="EMBL" id="BAN47407.1"/>
    </source>
</evidence>
<sequence>MARMNPENDFSGWLPIRAWRRDGEWRLDWCWFGETRLTRPFFRDDVDQALRLPFNQAFRRETDIQALLDWQGESPGVAPGAFIFHASRCGSTLMAQMLAGLARNIVLSEPPPLDNLLRAHFLDPYAARLQSGWIEALLSAYGQRRCGTEEQLLIKLDAWNVFEAPLLAGLFPDTPRIFLYRDPLEIVVSQLRQPGMQRVPGMLGPSALDELVPGGLAMSPLEYSCRMIGAILQGGLELCQRHGGVPVNYSELPGAVWGRLAPLLGAESADEARLHEIAAFDAKQPAMAFQADGQRKRDAATDELREAIVRWAAEPYQLLERLRLDGADKAVVRKFTHT</sequence>
<evidence type="ECO:0008006" key="3">
    <source>
        <dbReference type="Google" id="ProtNLM"/>
    </source>
</evidence>
<dbReference type="PATRIC" id="fig|1245471.3.peg.1694"/>
<evidence type="ECO:0000313" key="2">
    <source>
        <dbReference type="Proteomes" id="UP000015503"/>
    </source>
</evidence>
<reference evidence="1 2" key="1">
    <citation type="journal article" date="2013" name="Genome Announc.">
        <title>Complete Genome Sequence of the Carbazole Degrader Pseudomonas resinovorans Strain CA10 (NBRC 106553).</title>
        <authorList>
            <person name="Shintani M."/>
            <person name="Hosoyama A."/>
            <person name="Ohji S."/>
            <person name="Tsuchikane K."/>
            <person name="Takarada H."/>
            <person name="Yamazoe A."/>
            <person name="Fujita N."/>
            <person name="Nojiri H."/>
        </authorList>
    </citation>
    <scope>NUCLEOTIDE SEQUENCE [LARGE SCALE GENOMIC DNA]</scope>
    <source>
        <strain evidence="1 2">NBRC 106553</strain>
    </source>
</reference>
<dbReference type="STRING" id="1245471.PCA10_16750"/>
<dbReference type="OrthoDB" id="5380394at2"/>
<gene>
    <name evidence="1" type="ORF">PCA10_16750</name>
</gene>
<dbReference type="SUPFAM" id="SSF52540">
    <property type="entry name" value="P-loop containing nucleoside triphosphate hydrolases"/>
    <property type="match status" value="1"/>
</dbReference>
<dbReference type="RefSeq" id="WP_016491609.1">
    <property type="nucleotide sequence ID" value="NC_021499.1"/>
</dbReference>
<dbReference type="HOGENOM" id="CLU_055103_0_0_6"/>
<dbReference type="InterPro" id="IPR027417">
    <property type="entry name" value="P-loop_NTPase"/>
</dbReference>
<organism evidence="1 2">
    <name type="scientific">Metapseudomonas resinovorans NBRC 106553</name>
    <dbReference type="NCBI Taxonomy" id="1245471"/>
    <lineage>
        <taxon>Bacteria</taxon>
        <taxon>Pseudomonadati</taxon>
        <taxon>Pseudomonadota</taxon>
        <taxon>Gammaproteobacteria</taxon>
        <taxon>Pseudomonadales</taxon>
        <taxon>Pseudomonadaceae</taxon>
        <taxon>Metapseudomonas</taxon>
    </lineage>
</organism>